<dbReference type="EMBL" id="CAJVRM010000329">
    <property type="protein sequence ID" value="CAG8979660.1"/>
    <property type="molecule type" value="Genomic_DNA"/>
</dbReference>
<feature type="region of interest" description="Disordered" evidence="1">
    <location>
        <begin position="1006"/>
        <end position="1046"/>
    </location>
</feature>
<feature type="region of interest" description="Disordered" evidence="1">
    <location>
        <begin position="755"/>
        <end position="865"/>
    </location>
</feature>
<keyword evidence="3" id="KW-0732">Signal</keyword>
<evidence type="ECO:0000256" key="3">
    <source>
        <dbReference type="SAM" id="SignalP"/>
    </source>
</evidence>
<evidence type="ECO:0000313" key="6">
    <source>
        <dbReference type="Proteomes" id="UP000701801"/>
    </source>
</evidence>
<feature type="compositionally biased region" description="Basic and acidic residues" evidence="1">
    <location>
        <begin position="1113"/>
        <end position="1122"/>
    </location>
</feature>
<feature type="compositionally biased region" description="Polar residues" evidence="1">
    <location>
        <begin position="836"/>
        <end position="865"/>
    </location>
</feature>
<dbReference type="OrthoDB" id="41532at2759"/>
<evidence type="ECO:0000256" key="2">
    <source>
        <dbReference type="SAM" id="Phobius"/>
    </source>
</evidence>
<dbReference type="SUPFAM" id="SSF49313">
    <property type="entry name" value="Cadherin-like"/>
    <property type="match status" value="4"/>
</dbReference>
<proteinExistence type="predicted"/>
<feature type="region of interest" description="Disordered" evidence="1">
    <location>
        <begin position="556"/>
        <end position="578"/>
    </location>
</feature>
<feature type="signal peptide" evidence="3">
    <location>
        <begin position="1"/>
        <end position="19"/>
    </location>
</feature>
<organism evidence="5 6">
    <name type="scientific">Hymenoscyphus albidus</name>
    <dbReference type="NCBI Taxonomy" id="595503"/>
    <lineage>
        <taxon>Eukaryota</taxon>
        <taxon>Fungi</taxon>
        <taxon>Dikarya</taxon>
        <taxon>Ascomycota</taxon>
        <taxon>Pezizomycotina</taxon>
        <taxon>Leotiomycetes</taxon>
        <taxon>Helotiales</taxon>
        <taxon>Helotiaceae</taxon>
        <taxon>Hymenoscyphus</taxon>
    </lineage>
</organism>
<feature type="region of interest" description="Disordered" evidence="1">
    <location>
        <begin position="429"/>
        <end position="454"/>
    </location>
</feature>
<feature type="region of interest" description="Disordered" evidence="1">
    <location>
        <begin position="612"/>
        <end position="648"/>
    </location>
</feature>
<feature type="region of interest" description="Disordered" evidence="1">
    <location>
        <begin position="899"/>
        <end position="994"/>
    </location>
</feature>
<reference evidence="5" key="1">
    <citation type="submission" date="2021-07" db="EMBL/GenBank/DDBJ databases">
        <authorList>
            <person name="Durling M."/>
        </authorList>
    </citation>
    <scope>NUCLEOTIDE SEQUENCE</scope>
</reference>
<keyword evidence="2" id="KW-1133">Transmembrane helix</keyword>
<sequence length="1182" mass="127685">MLFGWNIIAASIAINIALSIPTIDYPLNSQVPRIARVSEPFSYTFPKSTFSSSLPISYQLTGPKWLSLDNETRTLSGTPSEKDVGTDTLTEVVIGLTASDSSGPVTLSATLIVSKNPALAVNIPLSSQLPSFGTFSVPSTLSYHLTTPFKFSFDPNTFSSDGKGNTLKYYAATDDHTPILSWVKFDGSTLTFSGQSPDYASLIQPPQTFGIMLIASDVDGFAGNSMVFDLTVGPHQLSFSNTSMVLNATGGNTVDFAGLADNLQLDGQTANSTSIKSITTDTPSWLEFDNSTMKISGTAPPHVVPKNLTVHAEDIYGDSANATILLQVEDSIISKEIPELNATIDSDFKYDLNIYLSDPSDVTVDLKTDPSQTWIHLDTKVELAGHVPEDTKPGDIDISITATSKVSGASETQTFKFVVAAQLDSSGTSTKIPGASPTTNLSQTASETAFGGSTNRKLSRGAILAMAITIPLVVLLALLACLLCYCKRRRDAKKRPASITKSDISAPIESHSSVEEIVLPPPVAAPPPLELDTCTSLDNNSIHGLTTNEKHESWRYFPRKSSPPQDRRMRRSQTISGDGVDRRLQVMSGAISITDDPPGEVKSSVNRVRSYSENALTKTENSSWRSTQESASHQTLRSSRTNSSQLLGRTYSNYSRKGHKRRSAHILEPVVIGDREESNPNVAVLAHSSPPPTPPPQPRTLQYLDTPSQPPQTTQYLDFVKRESSILGLSGSDISASPLDSFSALGKKPISPEPEIIYVPEGTNNSQVTSRTTRRQSRMFPGFEGRRRTAHGHGHGVHRSISSISSKSNKRRSSGHGQVWTTNTNLNHNLGHNPSLARNSKTWKTVATSSNQTERPPSTSNVSALSEYSSTYSASPPFRSAMHMGIRQVTGSPEVQDVARLGSKSSSRNSRPVSRRIGSSPFFGGGSMRSNNRDSRYAPPRNRTSYADSPTVPEELPEEPPSSHPSNTPCTTRSLRSPETPLGSPTAWPGNQRANPRFYIQDQDFGTRDSAKSLESRDSRFESAIEFSRSPTMDLTSPSLGQHKQKEDSYEDFLPDDYSDGSWETQADIRVDLANVTLHGDPSSELGGPEAETELTARMGWSGRANVVPGESSRSRTAEKSRSFAPEGGRGRDVGGGPGPRILKGARRPVSVGAVKSGLKGSVRGRIEGDKSEGEGEWGAFI</sequence>
<dbReference type="Pfam" id="PF05345">
    <property type="entry name" value="He_PIG"/>
    <property type="match status" value="2"/>
</dbReference>
<keyword evidence="6" id="KW-1185">Reference proteome</keyword>
<dbReference type="GO" id="GO:0016020">
    <property type="term" value="C:membrane"/>
    <property type="evidence" value="ECO:0007669"/>
    <property type="project" value="InterPro"/>
</dbReference>
<feature type="domain" description="Dystroglycan-type cadherin-like" evidence="4">
    <location>
        <begin position="332"/>
        <end position="426"/>
    </location>
</feature>
<dbReference type="InterPro" id="IPR015919">
    <property type="entry name" value="Cadherin-like_sf"/>
</dbReference>
<gene>
    <name evidence="5" type="ORF">HYALB_00003891</name>
</gene>
<feature type="compositionally biased region" description="Low complexity" evidence="1">
    <location>
        <begin position="900"/>
        <end position="916"/>
    </location>
</feature>
<dbReference type="Proteomes" id="UP000701801">
    <property type="component" value="Unassembled WGS sequence"/>
</dbReference>
<dbReference type="InterPro" id="IPR013783">
    <property type="entry name" value="Ig-like_fold"/>
</dbReference>
<keyword evidence="2" id="KW-0472">Membrane</keyword>
<feature type="region of interest" description="Disordered" evidence="1">
    <location>
        <begin position="1104"/>
        <end position="1157"/>
    </location>
</feature>
<dbReference type="Gene3D" id="2.60.40.10">
    <property type="entry name" value="Immunoglobulins"/>
    <property type="match status" value="4"/>
</dbReference>
<dbReference type="InterPro" id="IPR006644">
    <property type="entry name" value="Cadg"/>
</dbReference>
<feature type="compositionally biased region" description="Polar residues" evidence="1">
    <location>
        <begin position="1029"/>
        <end position="1042"/>
    </location>
</feature>
<dbReference type="GO" id="GO:0005509">
    <property type="term" value="F:calcium ion binding"/>
    <property type="evidence" value="ECO:0007669"/>
    <property type="project" value="InterPro"/>
</dbReference>
<evidence type="ECO:0000313" key="5">
    <source>
        <dbReference type="EMBL" id="CAG8979660.1"/>
    </source>
</evidence>
<feature type="transmembrane region" description="Helical" evidence="2">
    <location>
        <begin position="463"/>
        <end position="485"/>
    </location>
</feature>
<dbReference type="AlphaFoldDB" id="A0A9N9LV35"/>
<evidence type="ECO:0000256" key="1">
    <source>
        <dbReference type="SAM" id="MobiDB-lite"/>
    </source>
</evidence>
<evidence type="ECO:0000259" key="4">
    <source>
        <dbReference type="SMART" id="SM00736"/>
    </source>
</evidence>
<dbReference type="SMART" id="SM00736">
    <property type="entry name" value="CADG"/>
    <property type="match status" value="3"/>
</dbReference>
<feature type="compositionally biased region" description="Basic residues" evidence="1">
    <location>
        <begin position="788"/>
        <end position="798"/>
    </location>
</feature>
<protein>
    <recommendedName>
        <fullName evidence="4">Dystroglycan-type cadherin-like domain-containing protein</fullName>
    </recommendedName>
</protein>
<feature type="domain" description="Dystroglycan-type cadherin-like" evidence="4">
    <location>
        <begin position="22"/>
        <end position="128"/>
    </location>
</feature>
<feature type="compositionally biased region" description="Basic and acidic residues" evidence="1">
    <location>
        <begin position="1006"/>
        <end position="1023"/>
    </location>
</feature>
<keyword evidence="2" id="KW-0812">Transmembrane</keyword>
<feature type="domain" description="Dystroglycan-type cadherin-like" evidence="4">
    <location>
        <begin position="140"/>
        <end position="239"/>
    </location>
</feature>
<comment type="caution">
    <text evidence="5">The sequence shown here is derived from an EMBL/GenBank/DDBJ whole genome shotgun (WGS) entry which is preliminary data.</text>
</comment>
<name>A0A9N9LV35_9HELO</name>
<feature type="compositionally biased region" description="Low complexity" evidence="1">
    <location>
        <begin position="815"/>
        <end position="833"/>
    </location>
</feature>
<feature type="chain" id="PRO_5040228719" description="Dystroglycan-type cadherin-like domain-containing protein" evidence="3">
    <location>
        <begin position="20"/>
        <end position="1182"/>
    </location>
</feature>
<accession>A0A9N9LV35</accession>